<dbReference type="RefSeq" id="WP_110317826.1">
    <property type="nucleotide sequence ID" value="NZ_QJJU01000013.1"/>
</dbReference>
<dbReference type="EMBL" id="QJJU01000013">
    <property type="protein sequence ID" value="PXX06614.1"/>
    <property type="molecule type" value="Genomic_DNA"/>
</dbReference>
<reference evidence="6" key="1">
    <citation type="submission" date="2018-05" db="EMBL/GenBank/DDBJ databases">
        <authorList>
            <person name="Deangelis K."/>
            <person name="Huntemann M."/>
            <person name="Clum A."/>
            <person name="Pillay M."/>
            <person name="Palaniappan K."/>
            <person name="Varghese N."/>
            <person name="Mikhailova N."/>
            <person name="Stamatis D."/>
            <person name="Reddy T."/>
            <person name="Daum C."/>
            <person name="Shapiro N."/>
            <person name="Ivanova N."/>
            <person name="Kyrpides N."/>
            <person name="Woyke T."/>
        </authorList>
    </citation>
    <scope>NUCLEOTIDE SEQUENCE [LARGE SCALE GENOMIC DNA]</scope>
    <source>
        <strain evidence="6">GAS496</strain>
    </source>
</reference>
<dbReference type="OrthoDB" id="5295226at2"/>
<comment type="caution">
    <text evidence="5">The sequence shown here is derived from an EMBL/GenBank/DDBJ whole genome shotgun (WGS) entry which is preliminary data.</text>
</comment>
<dbReference type="InterPro" id="IPR009057">
    <property type="entry name" value="Homeodomain-like_sf"/>
</dbReference>
<organism evidence="5 6">
    <name type="scientific">Mycolicibacterium moriokaense</name>
    <dbReference type="NCBI Taxonomy" id="39691"/>
    <lineage>
        <taxon>Bacteria</taxon>
        <taxon>Bacillati</taxon>
        <taxon>Actinomycetota</taxon>
        <taxon>Actinomycetes</taxon>
        <taxon>Mycobacteriales</taxon>
        <taxon>Mycobacteriaceae</taxon>
        <taxon>Mycolicibacterium</taxon>
    </lineage>
</organism>
<evidence type="ECO:0000259" key="4">
    <source>
        <dbReference type="PROSITE" id="PS01124"/>
    </source>
</evidence>
<dbReference type="PROSITE" id="PS01124">
    <property type="entry name" value="HTH_ARAC_FAMILY_2"/>
    <property type="match status" value="1"/>
</dbReference>
<evidence type="ECO:0000313" key="5">
    <source>
        <dbReference type="EMBL" id="PXX06614.1"/>
    </source>
</evidence>
<name>A0A318HKN9_9MYCO</name>
<dbReference type="InterPro" id="IPR050204">
    <property type="entry name" value="AraC_XylS_family_regulators"/>
</dbReference>
<dbReference type="InterPro" id="IPR018060">
    <property type="entry name" value="HTH_AraC"/>
</dbReference>
<dbReference type="GO" id="GO:0043565">
    <property type="term" value="F:sequence-specific DNA binding"/>
    <property type="evidence" value="ECO:0007669"/>
    <property type="project" value="InterPro"/>
</dbReference>
<evidence type="ECO:0000313" key="6">
    <source>
        <dbReference type="Proteomes" id="UP000247781"/>
    </source>
</evidence>
<proteinExistence type="predicted"/>
<reference evidence="5 6" key="2">
    <citation type="submission" date="2018-06" db="EMBL/GenBank/DDBJ databases">
        <title>Sequencing of bacterial isolates from soil warming experiment in Harvard Forest, Massachusetts, USA.</title>
        <authorList>
            <person name="Deangelis K.PhD."/>
        </authorList>
    </citation>
    <scope>NUCLEOTIDE SEQUENCE [LARGE SCALE GENOMIC DNA]</scope>
    <source>
        <strain evidence="5 6">GAS496</strain>
    </source>
</reference>
<sequence>MGAKAAAALPQTCCPTVWLWPGQAMYAGPSLNLAPHSGSVWCFAVGIDGPLTVTTADGATREGTSVLIPPRLTHQLTCLGSGLVSCYLEPTSARAEACRHAMSGFSGEIGVGHAAQQRLLFTPSGDESACRWLDLAAPGRRKVVDPRIAAATRRIREDPATAVSSRELAAEAGLSESRFLHLFRDELGTSLRRYRIWVRLVHAGTAIAAGANMTEAAMKSGFASPSHLADRFKTTFGLSASQLLATGLTVKTP</sequence>
<keyword evidence="6" id="KW-1185">Reference proteome</keyword>
<evidence type="ECO:0000256" key="2">
    <source>
        <dbReference type="ARBA" id="ARBA00023125"/>
    </source>
</evidence>
<feature type="domain" description="HTH araC/xylS-type" evidence="4">
    <location>
        <begin position="149"/>
        <end position="246"/>
    </location>
</feature>
<dbReference type="GO" id="GO:0003700">
    <property type="term" value="F:DNA-binding transcription factor activity"/>
    <property type="evidence" value="ECO:0007669"/>
    <property type="project" value="InterPro"/>
</dbReference>
<dbReference type="AlphaFoldDB" id="A0A318HKN9"/>
<dbReference type="SMART" id="SM00342">
    <property type="entry name" value="HTH_ARAC"/>
    <property type="match status" value="1"/>
</dbReference>
<dbReference type="Proteomes" id="UP000247781">
    <property type="component" value="Unassembled WGS sequence"/>
</dbReference>
<accession>A0A318HKN9</accession>
<gene>
    <name evidence="5" type="ORF">C8E89_113127</name>
</gene>
<dbReference type="Gene3D" id="1.10.10.60">
    <property type="entry name" value="Homeodomain-like"/>
    <property type="match status" value="1"/>
</dbReference>
<evidence type="ECO:0000256" key="1">
    <source>
        <dbReference type="ARBA" id="ARBA00023015"/>
    </source>
</evidence>
<keyword evidence="1" id="KW-0805">Transcription regulation</keyword>
<protein>
    <submittedName>
        <fullName evidence="5">AraC family transcriptional regulator</fullName>
    </submittedName>
</protein>
<dbReference type="PANTHER" id="PTHR46796">
    <property type="entry name" value="HTH-TYPE TRANSCRIPTIONAL ACTIVATOR RHAS-RELATED"/>
    <property type="match status" value="1"/>
</dbReference>
<dbReference type="SUPFAM" id="SSF46689">
    <property type="entry name" value="Homeodomain-like"/>
    <property type="match status" value="1"/>
</dbReference>
<keyword evidence="2" id="KW-0238">DNA-binding</keyword>
<dbReference type="Pfam" id="PF12833">
    <property type="entry name" value="HTH_18"/>
    <property type="match status" value="1"/>
</dbReference>
<evidence type="ECO:0000256" key="3">
    <source>
        <dbReference type="ARBA" id="ARBA00023163"/>
    </source>
</evidence>
<keyword evidence="3" id="KW-0804">Transcription</keyword>